<dbReference type="AlphaFoldDB" id="A0A2K4W2D0"/>
<evidence type="ECO:0000256" key="2">
    <source>
        <dbReference type="ARBA" id="ARBA00012438"/>
    </source>
</evidence>
<dbReference type="InterPro" id="IPR004358">
    <property type="entry name" value="Sig_transdc_His_kin-like_C"/>
</dbReference>
<organism evidence="7 8">
    <name type="scientific">Pseudomonas cerasi</name>
    <dbReference type="NCBI Taxonomy" id="1583341"/>
    <lineage>
        <taxon>Bacteria</taxon>
        <taxon>Pseudomonadati</taxon>
        <taxon>Pseudomonadota</taxon>
        <taxon>Gammaproteobacteria</taxon>
        <taxon>Pseudomonadales</taxon>
        <taxon>Pseudomonadaceae</taxon>
        <taxon>Pseudomonas</taxon>
    </lineage>
</organism>
<dbReference type="Pfam" id="PF02518">
    <property type="entry name" value="HATPase_c"/>
    <property type="match status" value="1"/>
</dbReference>
<geneLocation type="plasmid" evidence="7 8">
    <name>PP1</name>
</geneLocation>
<dbReference type="EC" id="2.7.13.3" evidence="2"/>
<evidence type="ECO:0000313" key="8">
    <source>
        <dbReference type="Proteomes" id="UP000239025"/>
    </source>
</evidence>
<dbReference type="GO" id="GO:0000155">
    <property type="term" value="F:phosphorelay sensor kinase activity"/>
    <property type="evidence" value="ECO:0007669"/>
    <property type="project" value="TreeGrafter"/>
</dbReference>
<proteinExistence type="predicted"/>
<evidence type="ECO:0000256" key="4">
    <source>
        <dbReference type="ARBA" id="ARBA00022679"/>
    </source>
</evidence>
<accession>A0A2K4W2D0</accession>
<dbReference type="PRINTS" id="PR00344">
    <property type="entry name" value="BCTRLSENSOR"/>
</dbReference>
<dbReference type="InterPro" id="IPR005467">
    <property type="entry name" value="His_kinase_dom"/>
</dbReference>
<evidence type="ECO:0000256" key="5">
    <source>
        <dbReference type="ARBA" id="ARBA00022777"/>
    </source>
</evidence>
<protein>
    <recommendedName>
        <fullName evidence="2">histidine kinase</fullName>
        <ecNumber evidence="2">2.7.13.3</ecNumber>
    </recommendedName>
</protein>
<dbReference type="SMART" id="SM00387">
    <property type="entry name" value="HATPase_c"/>
    <property type="match status" value="1"/>
</dbReference>
<keyword evidence="5" id="KW-0418">Kinase</keyword>
<dbReference type="SUPFAM" id="SSF55874">
    <property type="entry name" value="ATPase domain of HSP90 chaperone/DNA topoisomerase II/histidine kinase"/>
    <property type="match status" value="1"/>
</dbReference>
<gene>
    <name evidence="7" type="ORF">PL963_P100066</name>
</gene>
<keyword evidence="7" id="KW-0614">Plasmid</keyword>
<dbReference type="Proteomes" id="UP000239025">
    <property type="component" value="Plasmid PP1"/>
</dbReference>
<comment type="catalytic activity">
    <reaction evidence="1">
        <text>ATP + protein L-histidine = ADP + protein N-phospho-L-histidine.</text>
        <dbReference type="EC" id="2.7.13.3"/>
    </reaction>
</comment>
<dbReference type="PANTHER" id="PTHR43547">
    <property type="entry name" value="TWO-COMPONENT HISTIDINE KINASE"/>
    <property type="match status" value="1"/>
</dbReference>
<keyword evidence="4" id="KW-0808">Transferase</keyword>
<dbReference type="GO" id="GO:0005886">
    <property type="term" value="C:plasma membrane"/>
    <property type="evidence" value="ECO:0007669"/>
    <property type="project" value="UniProtKB-ARBA"/>
</dbReference>
<dbReference type="EMBL" id="LT963396">
    <property type="protein sequence ID" value="SOS30049.1"/>
    <property type="molecule type" value="Genomic_DNA"/>
</dbReference>
<evidence type="ECO:0000256" key="1">
    <source>
        <dbReference type="ARBA" id="ARBA00000085"/>
    </source>
</evidence>
<dbReference type="Gene3D" id="3.30.565.10">
    <property type="entry name" value="Histidine kinase-like ATPase, C-terminal domain"/>
    <property type="match status" value="1"/>
</dbReference>
<sequence>MLLPAQEKVDLRDVVEKLFEYYQLLADEKQIQLQVSGSGLISGDPVMLDRIISNLLSNALRYTPIGSTIVVQIKPDGSFIALEVTNPGEEIPEQHRSRIFDRFYRVDPARREGGANNAGLGLAIVRSLVEAHGGNIKCVSEQGETTFRIELPALRA</sequence>
<name>A0A2K4W2D0_9PSED</name>
<dbReference type="FunFam" id="3.30.565.10:FF:000006">
    <property type="entry name" value="Sensor histidine kinase WalK"/>
    <property type="match status" value="1"/>
</dbReference>
<evidence type="ECO:0000259" key="6">
    <source>
        <dbReference type="PROSITE" id="PS50109"/>
    </source>
</evidence>
<dbReference type="PROSITE" id="PS50109">
    <property type="entry name" value="HIS_KIN"/>
    <property type="match status" value="1"/>
</dbReference>
<dbReference type="InterPro" id="IPR036890">
    <property type="entry name" value="HATPase_C_sf"/>
</dbReference>
<feature type="domain" description="Histidine kinase" evidence="6">
    <location>
        <begin position="1"/>
        <end position="155"/>
    </location>
</feature>
<evidence type="ECO:0000256" key="3">
    <source>
        <dbReference type="ARBA" id="ARBA00022553"/>
    </source>
</evidence>
<dbReference type="CDD" id="cd00075">
    <property type="entry name" value="HATPase"/>
    <property type="match status" value="1"/>
</dbReference>
<evidence type="ECO:0000313" key="7">
    <source>
        <dbReference type="EMBL" id="SOS30049.1"/>
    </source>
</evidence>
<dbReference type="PANTHER" id="PTHR43547:SF2">
    <property type="entry name" value="HYBRID SIGNAL TRANSDUCTION HISTIDINE KINASE C"/>
    <property type="match status" value="1"/>
</dbReference>
<dbReference type="InterPro" id="IPR003594">
    <property type="entry name" value="HATPase_dom"/>
</dbReference>
<keyword evidence="3" id="KW-0597">Phosphoprotein</keyword>
<keyword evidence="8" id="KW-1185">Reference proteome</keyword>
<reference evidence="8" key="1">
    <citation type="submission" date="2017-11" db="EMBL/GenBank/DDBJ databases">
        <authorList>
            <person name="Blom J."/>
        </authorList>
    </citation>
    <scope>NUCLEOTIDE SEQUENCE [LARGE SCALE GENOMIC DNA]</scope>
    <source>
        <plasmid evidence="8">PP1</plasmid>
    </source>
</reference>